<dbReference type="EMBL" id="VSRR010000829">
    <property type="protein sequence ID" value="MPC20062.1"/>
    <property type="molecule type" value="Genomic_DNA"/>
</dbReference>
<dbReference type="Proteomes" id="UP000324222">
    <property type="component" value="Unassembled WGS sequence"/>
</dbReference>
<dbReference type="AlphaFoldDB" id="A0A5B7DF24"/>
<evidence type="ECO:0000313" key="2">
    <source>
        <dbReference type="Proteomes" id="UP000324222"/>
    </source>
</evidence>
<proteinExistence type="predicted"/>
<comment type="caution">
    <text evidence="1">The sequence shown here is derived from an EMBL/GenBank/DDBJ whole genome shotgun (WGS) entry which is preliminary data.</text>
</comment>
<evidence type="ECO:0000313" key="1">
    <source>
        <dbReference type="EMBL" id="MPC20062.1"/>
    </source>
</evidence>
<name>A0A5B7DF24_PORTR</name>
<sequence>MCCSAPCFRKLKVTSHKERPPRDLITCNASFGLPQLAGGAKEEQHGGRRLHNLSRVRGRNLAFRRLTRVSLSVGCERSSGLISRSLVLRGAETLGSILEAST</sequence>
<reference evidence="1 2" key="1">
    <citation type="submission" date="2019-05" db="EMBL/GenBank/DDBJ databases">
        <title>Another draft genome of Portunus trituberculatus and its Hox gene families provides insights of decapod evolution.</title>
        <authorList>
            <person name="Jeong J.-H."/>
            <person name="Song I."/>
            <person name="Kim S."/>
            <person name="Choi T."/>
            <person name="Kim D."/>
            <person name="Ryu S."/>
            <person name="Kim W."/>
        </authorList>
    </citation>
    <scope>NUCLEOTIDE SEQUENCE [LARGE SCALE GENOMIC DNA]</scope>
    <source>
        <tissue evidence="1">Muscle</tissue>
    </source>
</reference>
<organism evidence="1 2">
    <name type="scientific">Portunus trituberculatus</name>
    <name type="common">Swimming crab</name>
    <name type="synonym">Neptunus trituberculatus</name>
    <dbReference type="NCBI Taxonomy" id="210409"/>
    <lineage>
        <taxon>Eukaryota</taxon>
        <taxon>Metazoa</taxon>
        <taxon>Ecdysozoa</taxon>
        <taxon>Arthropoda</taxon>
        <taxon>Crustacea</taxon>
        <taxon>Multicrustacea</taxon>
        <taxon>Malacostraca</taxon>
        <taxon>Eumalacostraca</taxon>
        <taxon>Eucarida</taxon>
        <taxon>Decapoda</taxon>
        <taxon>Pleocyemata</taxon>
        <taxon>Brachyura</taxon>
        <taxon>Eubrachyura</taxon>
        <taxon>Portunoidea</taxon>
        <taxon>Portunidae</taxon>
        <taxon>Portuninae</taxon>
        <taxon>Portunus</taxon>
    </lineage>
</organism>
<keyword evidence="2" id="KW-1185">Reference proteome</keyword>
<protein>
    <submittedName>
        <fullName evidence="1">Uncharacterized protein</fullName>
    </submittedName>
</protein>
<accession>A0A5B7DF24</accession>
<gene>
    <name evidence="1" type="ORF">E2C01_012992</name>
</gene>